<evidence type="ECO:0000313" key="3">
    <source>
        <dbReference type="Proteomes" id="UP001291653"/>
    </source>
</evidence>
<reference evidence="2 3" key="1">
    <citation type="submission" date="2022-10" db="EMBL/GenBank/DDBJ databases">
        <title>Draft genome sequence of Streptomyces sp. YSPA8.</title>
        <authorList>
            <person name="Moriuchi R."/>
            <person name="Dohra H."/>
            <person name="Yamamura H."/>
            <person name="Kodani S."/>
        </authorList>
    </citation>
    <scope>NUCLEOTIDE SEQUENCE [LARGE SCALE GENOMIC DNA]</scope>
    <source>
        <strain evidence="2 3">YSPA8</strain>
    </source>
</reference>
<keyword evidence="3" id="KW-1185">Reference proteome</keyword>
<accession>A0ABQ5NZH4</accession>
<sequence length="161" mass="16641">MTTIPGAGTGPVLRAGRRAGRFLVRGLASLAAMFGVLPADHFRAAAKEWDERDGREERDGRGTAPSRSAPGREPPPPWVSPPAGPVPEAGNVWFPWDRAGTGGALPPGGLTPGALTPGARTPGAFPLDAPPPAHPERLVPRPPSEGERALWAQLEGPAPPA</sequence>
<feature type="region of interest" description="Disordered" evidence="1">
    <location>
        <begin position="48"/>
        <end position="148"/>
    </location>
</feature>
<proteinExistence type="predicted"/>
<evidence type="ECO:0000313" key="2">
    <source>
        <dbReference type="EMBL" id="GLF95600.1"/>
    </source>
</evidence>
<comment type="caution">
    <text evidence="2">The sequence shown here is derived from an EMBL/GenBank/DDBJ whole genome shotgun (WGS) entry which is preliminary data.</text>
</comment>
<name>A0ABQ5NZH4_9ACTN</name>
<dbReference type="RefSeq" id="WP_323447648.1">
    <property type="nucleotide sequence ID" value="NZ_BSBI01000005.1"/>
</dbReference>
<feature type="compositionally biased region" description="Pro residues" evidence="1">
    <location>
        <begin position="72"/>
        <end position="85"/>
    </location>
</feature>
<dbReference type="Proteomes" id="UP001291653">
    <property type="component" value="Unassembled WGS sequence"/>
</dbReference>
<gene>
    <name evidence="2" type="ORF">SYYSPA8_14905</name>
</gene>
<evidence type="ECO:0000256" key="1">
    <source>
        <dbReference type="SAM" id="MobiDB-lite"/>
    </source>
</evidence>
<dbReference type="EMBL" id="BSBI01000005">
    <property type="protein sequence ID" value="GLF95600.1"/>
    <property type="molecule type" value="Genomic_DNA"/>
</dbReference>
<organism evidence="2 3">
    <name type="scientific">Streptomyces yaizuensis</name>
    <dbReference type="NCBI Taxonomy" id="2989713"/>
    <lineage>
        <taxon>Bacteria</taxon>
        <taxon>Bacillati</taxon>
        <taxon>Actinomycetota</taxon>
        <taxon>Actinomycetes</taxon>
        <taxon>Kitasatosporales</taxon>
        <taxon>Streptomycetaceae</taxon>
        <taxon>Streptomyces</taxon>
    </lineage>
</organism>
<protein>
    <submittedName>
        <fullName evidence="2">Uncharacterized protein</fullName>
    </submittedName>
</protein>
<feature type="compositionally biased region" description="Basic and acidic residues" evidence="1">
    <location>
        <begin position="134"/>
        <end position="148"/>
    </location>
</feature>
<feature type="compositionally biased region" description="Basic and acidic residues" evidence="1">
    <location>
        <begin position="48"/>
        <end position="61"/>
    </location>
</feature>